<dbReference type="GO" id="GO:0016477">
    <property type="term" value="P:cell migration"/>
    <property type="evidence" value="ECO:0007669"/>
    <property type="project" value="TreeGrafter"/>
</dbReference>
<dbReference type="Proteomes" id="UP000574191">
    <property type="component" value="Unassembled WGS sequence"/>
</dbReference>
<accession>A0A7L2QJB1</accession>
<gene>
    <name evidence="5" type="primary">Mst1r_1</name>
    <name evidence="5" type="ORF">HYPCIN_R13785</name>
</gene>
<dbReference type="GO" id="GO:0007169">
    <property type="term" value="P:cell surface receptor protein tyrosine kinase signaling pathway"/>
    <property type="evidence" value="ECO:0007669"/>
    <property type="project" value="TreeGrafter"/>
</dbReference>
<protein>
    <submittedName>
        <fullName evidence="5">RON protein</fullName>
    </submittedName>
</protein>
<reference evidence="5 6" key="1">
    <citation type="submission" date="2019-09" db="EMBL/GenBank/DDBJ databases">
        <title>Bird 10,000 Genomes (B10K) Project - Family phase.</title>
        <authorList>
            <person name="Zhang G."/>
        </authorList>
    </citation>
    <scope>NUCLEOTIDE SEQUENCE [LARGE SCALE GENOMIC DNA]</scope>
    <source>
        <strain evidence="5">B10K-DU-002-83</strain>
    </source>
</reference>
<feature type="non-terminal residue" evidence="5">
    <location>
        <position position="1"/>
    </location>
</feature>
<dbReference type="SUPFAM" id="SSF56112">
    <property type="entry name" value="Protein kinase-like (PK-like)"/>
    <property type="match status" value="1"/>
</dbReference>
<dbReference type="EMBL" id="VYZP01212612">
    <property type="protein sequence ID" value="NXR97001.1"/>
    <property type="molecule type" value="Genomic_DNA"/>
</dbReference>
<dbReference type="GO" id="GO:0005524">
    <property type="term" value="F:ATP binding"/>
    <property type="evidence" value="ECO:0007669"/>
    <property type="project" value="UniProtKB-KW"/>
</dbReference>
<organism evidence="5 6">
    <name type="scientific">Hypocryptadius cinnamomeus</name>
    <dbReference type="NCBI Taxonomy" id="589841"/>
    <lineage>
        <taxon>Eukaryota</taxon>
        <taxon>Metazoa</taxon>
        <taxon>Chordata</taxon>
        <taxon>Craniata</taxon>
        <taxon>Vertebrata</taxon>
        <taxon>Euteleostomi</taxon>
        <taxon>Archelosauria</taxon>
        <taxon>Archosauria</taxon>
        <taxon>Dinosauria</taxon>
        <taxon>Saurischia</taxon>
        <taxon>Theropoda</taxon>
        <taxon>Coelurosauria</taxon>
        <taxon>Aves</taxon>
        <taxon>Neognathae</taxon>
        <taxon>Neoaves</taxon>
        <taxon>Telluraves</taxon>
        <taxon>Australaves</taxon>
        <taxon>Passeriformes</taxon>
        <taxon>Sylvioidea</taxon>
        <taxon>Zosteropidae</taxon>
        <taxon>Hypocryptadius</taxon>
    </lineage>
</organism>
<evidence type="ECO:0000313" key="5">
    <source>
        <dbReference type="EMBL" id="NXR97001.1"/>
    </source>
</evidence>
<dbReference type="GO" id="GO:0005886">
    <property type="term" value="C:plasma membrane"/>
    <property type="evidence" value="ECO:0007669"/>
    <property type="project" value="TreeGrafter"/>
</dbReference>
<dbReference type="PANTHER" id="PTHR24416:SF564">
    <property type="entry name" value="MACROPHAGE-STIMULATING PROTEIN RECEPTOR"/>
    <property type="match status" value="1"/>
</dbReference>
<evidence type="ECO:0000256" key="1">
    <source>
        <dbReference type="ARBA" id="ARBA00022741"/>
    </source>
</evidence>
<keyword evidence="2" id="KW-0067">ATP-binding</keyword>
<dbReference type="GO" id="GO:0007399">
    <property type="term" value="P:nervous system development"/>
    <property type="evidence" value="ECO:0007669"/>
    <property type="project" value="TreeGrafter"/>
</dbReference>
<comment type="caution">
    <text evidence="5">The sequence shown here is derived from an EMBL/GenBank/DDBJ whole genome shotgun (WGS) entry which is preliminary data.</text>
</comment>
<feature type="non-terminal residue" evidence="5">
    <location>
        <position position="78"/>
    </location>
</feature>
<dbReference type="Gene3D" id="1.10.510.10">
    <property type="entry name" value="Transferase(Phosphotransferase) domain 1"/>
    <property type="match status" value="1"/>
</dbReference>
<keyword evidence="6" id="KW-1185">Reference proteome</keyword>
<dbReference type="InterPro" id="IPR001245">
    <property type="entry name" value="Ser-Thr/Tyr_kinase_cat_dom"/>
</dbReference>
<dbReference type="PANTHER" id="PTHR24416">
    <property type="entry name" value="TYROSINE-PROTEIN KINASE RECEPTOR"/>
    <property type="match status" value="1"/>
</dbReference>
<keyword evidence="1" id="KW-0547">Nucleotide-binding</keyword>
<dbReference type="GO" id="GO:0004714">
    <property type="term" value="F:transmembrane receptor protein tyrosine kinase activity"/>
    <property type="evidence" value="ECO:0007669"/>
    <property type="project" value="TreeGrafter"/>
</dbReference>
<evidence type="ECO:0000259" key="4">
    <source>
        <dbReference type="Pfam" id="PF07714"/>
    </source>
</evidence>
<dbReference type="GO" id="GO:0006909">
    <property type="term" value="P:phagocytosis"/>
    <property type="evidence" value="ECO:0007669"/>
    <property type="project" value="TreeGrafter"/>
</dbReference>
<dbReference type="Pfam" id="PF07714">
    <property type="entry name" value="PK_Tyr_Ser-Thr"/>
    <property type="match status" value="1"/>
</dbReference>
<dbReference type="OrthoDB" id="3256376at2759"/>
<evidence type="ECO:0000256" key="2">
    <source>
        <dbReference type="ARBA" id="ARBA00022840"/>
    </source>
</evidence>
<dbReference type="InterPro" id="IPR011009">
    <property type="entry name" value="Kinase-like_dom_sf"/>
</dbReference>
<dbReference type="InterPro" id="IPR050122">
    <property type="entry name" value="RTK"/>
</dbReference>
<evidence type="ECO:0000313" key="6">
    <source>
        <dbReference type="Proteomes" id="UP000574191"/>
    </source>
</evidence>
<dbReference type="AlphaFoldDB" id="A0A7L2QJB1"/>
<feature type="domain" description="Serine-threonine/tyrosine-protein kinase catalytic" evidence="4">
    <location>
        <begin position="3"/>
        <end position="56"/>
    </location>
</feature>
<feature type="region of interest" description="Disordered" evidence="3">
    <location>
        <begin position="57"/>
        <end position="78"/>
    </location>
</feature>
<dbReference type="GO" id="GO:0043235">
    <property type="term" value="C:receptor complex"/>
    <property type="evidence" value="ECO:0007669"/>
    <property type="project" value="TreeGrafter"/>
</dbReference>
<evidence type="ECO:0000256" key="3">
    <source>
        <dbReference type="SAM" id="MobiDB-lite"/>
    </source>
</evidence>
<name>A0A7L2QJB1_9PASS</name>
<proteinExistence type="predicted"/>
<sequence>RLDETLTVKVADFGLARDVFGKEYYSIQQHRHAKLPVKWMALESLQTQKFTTKSDVVGMTPAPHPAPHLHPTCGPWQL</sequence>